<keyword evidence="1" id="KW-0677">Repeat</keyword>
<dbReference type="PROSITE" id="PS50088">
    <property type="entry name" value="ANK_REPEAT"/>
    <property type="match status" value="1"/>
</dbReference>
<dbReference type="InterPro" id="IPR002110">
    <property type="entry name" value="Ankyrin_rpt"/>
</dbReference>
<organism evidence="6 7">
    <name type="scientific">Hyaloperonospora brassicae</name>
    <name type="common">Brassica downy mildew</name>
    <name type="synonym">Peronospora brassicae</name>
    <dbReference type="NCBI Taxonomy" id="162125"/>
    <lineage>
        <taxon>Eukaryota</taxon>
        <taxon>Sar</taxon>
        <taxon>Stramenopiles</taxon>
        <taxon>Oomycota</taxon>
        <taxon>Peronosporomycetes</taxon>
        <taxon>Peronosporales</taxon>
        <taxon>Peronosporaceae</taxon>
        <taxon>Hyaloperonospora</taxon>
    </lineage>
</organism>
<feature type="compositionally biased region" description="Basic and acidic residues" evidence="4">
    <location>
        <begin position="1032"/>
        <end position="1043"/>
    </location>
</feature>
<comment type="caution">
    <text evidence="6">The sequence shown here is derived from an EMBL/GenBank/DDBJ whole genome shotgun (WGS) entry which is preliminary data.</text>
</comment>
<sequence>MVSPLLYTKESLDLWACARSPELAPDLAQLLQDDAPPNDRNGIGETALHVAATSGNDEAVALLLRYGASLSIADWESGWTPLHRSLYHQRLSTSLLLLRHAQTRFGRSYLHEYLHETRDHAQQSPMQLLSSRLSKKDTGSIVEPDSHGGLVYTFGKSDYQLGYHLPKADVLLTPRLVGIPTSFAIVQVSASKYHTIALNAAGECFAWGFGKGGRLGTGSEFDLVEPTQVMSLSSTPLKKVVAGENHTMALSRTGQVYSWGSNSFGQLGHPGKSSSLQSRLTPKRIEAFRLQVVADIAVSGCHSAAIAADDGAVYSWGSNRRGQLGRKEGCGTDQADGTPRTVDALRPCCPTNVIYGDYDSVRAEKLALSDWHTCVVLRCSRNGRSLGQVWQFGYGSYRPSRVKFSSSAFANNAVMCDTWIPTSKQHDIDILDISCAQNHSIALSASGSVFTWGHNVPALSHQSSGSLRDRHAEPFGNHIAVSPSPSAPQMVQLRKYGPAASVCASQDHCAVVTQQGDLVTWGCGQQGVLGHGRSNTWQPCPKRVAGVKKAIAVAAGHQHSAVLIAPVHPAFSNVADVTSESMVPSLMELVEKKLAACVDITNCVLLWQHAERYAALRLQTYCSRYMQENWDAILDIVGGERMETLFDVMLPPMEEVVKLENAVDVGAPKKYMKEKKAGKQSCASRGTRGRQKHSSCVAQKETDAAAKELDDDCSTVLSTSGKPDERRRSKSTKFVPLQSFLSSKTGTAITRDCKSPWEARASVTLVKEDEMLPARDKCASSASPIFTPGTDALCVDPQAFPEPVASVRKDGTTGTASRQRRTNTGSQRSSSPRVSVSPSPVPGKHVLDHDGNQHKQLTAFSLNLFLKRPARRTTRSEREKPAARTWIESSPEPSAVALEQKSPPPKTLKEIQEEEETFAARERKAKVGLGGGVGQRSQSTINSWGLVRPPGHVSLADVQKLQEEQEFIQQQHQILAEIERERAERARAVAAAAQSKPSAKRRDSGTRKQRRKVGNVASGKDVSSAATSGRANQEKKQKNARERKAAKKAAGGTFAATGKRIVDSTRSAGQERKAGNSAAAQRGGTMAEAEALRPRPSQSRPT</sequence>
<evidence type="ECO:0000313" key="7">
    <source>
        <dbReference type="Proteomes" id="UP001162031"/>
    </source>
</evidence>
<dbReference type="InterPro" id="IPR011333">
    <property type="entry name" value="SKP1/BTB/POZ_sf"/>
</dbReference>
<evidence type="ECO:0000256" key="3">
    <source>
        <dbReference type="PROSITE-ProRule" id="PRU00235"/>
    </source>
</evidence>
<reference evidence="6" key="1">
    <citation type="submission" date="2022-12" db="EMBL/GenBank/DDBJ databases">
        <authorList>
            <person name="Webb A."/>
        </authorList>
    </citation>
    <scope>NUCLEOTIDE SEQUENCE</scope>
    <source>
        <strain evidence="6">Hp1</strain>
    </source>
</reference>
<dbReference type="SUPFAM" id="SSF50985">
    <property type="entry name" value="RCC1/BLIP-II"/>
    <property type="match status" value="2"/>
</dbReference>
<feature type="compositionally biased region" description="Low complexity" evidence="4">
    <location>
        <begin position="1048"/>
        <end position="1059"/>
    </location>
</feature>
<gene>
    <name evidence="6" type="ORF">HBR001_LOCUS7878</name>
</gene>
<feature type="domain" description="RCC1-like" evidence="5">
    <location>
        <begin position="151"/>
        <end position="562"/>
    </location>
</feature>
<dbReference type="PRINTS" id="PR00633">
    <property type="entry name" value="RCCNDNSATION"/>
</dbReference>
<keyword evidence="2" id="KW-0040">ANK repeat</keyword>
<dbReference type="Pfam" id="PF12796">
    <property type="entry name" value="Ank_2"/>
    <property type="match status" value="1"/>
</dbReference>
<evidence type="ECO:0000256" key="2">
    <source>
        <dbReference type="PROSITE-ProRule" id="PRU00023"/>
    </source>
</evidence>
<dbReference type="InterPro" id="IPR009091">
    <property type="entry name" value="RCC1/BLIP-II"/>
</dbReference>
<feature type="repeat" description="RCC1" evidence="3">
    <location>
        <begin position="202"/>
        <end position="253"/>
    </location>
</feature>
<feature type="repeat" description="ANK" evidence="2">
    <location>
        <begin position="43"/>
        <end position="75"/>
    </location>
</feature>
<evidence type="ECO:0000313" key="6">
    <source>
        <dbReference type="EMBL" id="CAI5739608.1"/>
    </source>
</evidence>
<dbReference type="EMBL" id="CANTFL010001426">
    <property type="protein sequence ID" value="CAI5739608.1"/>
    <property type="molecule type" value="Genomic_DNA"/>
</dbReference>
<feature type="repeat" description="RCC1" evidence="3">
    <location>
        <begin position="516"/>
        <end position="566"/>
    </location>
</feature>
<feature type="compositionally biased region" description="Polar residues" evidence="4">
    <location>
        <begin position="812"/>
        <end position="827"/>
    </location>
</feature>
<evidence type="ECO:0000256" key="1">
    <source>
        <dbReference type="ARBA" id="ARBA00022737"/>
    </source>
</evidence>
<dbReference type="PROSITE" id="PS50297">
    <property type="entry name" value="ANK_REP_REGION"/>
    <property type="match status" value="1"/>
</dbReference>
<dbReference type="CDD" id="cd14733">
    <property type="entry name" value="BACK"/>
    <property type="match status" value="1"/>
</dbReference>
<name>A0AAV0UUE3_HYABA</name>
<dbReference type="SMART" id="SM00248">
    <property type="entry name" value="ANK"/>
    <property type="match status" value="2"/>
</dbReference>
<feature type="region of interest" description="Disordered" evidence="4">
    <location>
        <begin position="871"/>
        <end position="918"/>
    </location>
</feature>
<dbReference type="Proteomes" id="UP001162031">
    <property type="component" value="Unassembled WGS sequence"/>
</dbReference>
<keyword evidence="7" id="KW-1185">Reference proteome</keyword>
<feature type="compositionally biased region" description="Low complexity" evidence="4">
    <location>
        <begin position="828"/>
        <end position="838"/>
    </location>
</feature>
<feature type="region of interest" description="Disordered" evidence="4">
    <location>
        <begin position="804"/>
        <end position="850"/>
    </location>
</feature>
<dbReference type="InterPro" id="IPR000408">
    <property type="entry name" value="Reg_chr_condens"/>
</dbReference>
<dbReference type="PANTHER" id="PTHR22872">
    <property type="entry name" value="BTK-BINDING PROTEIN-RELATED"/>
    <property type="match status" value="1"/>
</dbReference>
<dbReference type="InterPro" id="IPR036770">
    <property type="entry name" value="Ankyrin_rpt-contain_sf"/>
</dbReference>
<evidence type="ECO:0000256" key="4">
    <source>
        <dbReference type="SAM" id="MobiDB-lite"/>
    </source>
</evidence>
<evidence type="ECO:0000259" key="5">
    <source>
        <dbReference type="Pfam" id="PF25390"/>
    </source>
</evidence>
<dbReference type="Pfam" id="PF25390">
    <property type="entry name" value="WD40_RLD"/>
    <property type="match status" value="1"/>
</dbReference>
<feature type="repeat" description="RCC1" evidence="3">
    <location>
        <begin position="387"/>
        <end position="446"/>
    </location>
</feature>
<dbReference type="PROSITE" id="PS50012">
    <property type="entry name" value="RCC1_3"/>
    <property type="match status" value="6"/>
</dbReference>
<dbReference type="InterPro" id="IPR058923">
    <property type="entry name" value="RCC1-like_dom"/>
</dbReference>
<dbReference type="AlphaFoldDB" id="A0AAV0UUE3"/>
<feature type="region of interest" description="Disordered" evidence="4">
    <location>
        <begin position="714"/>
        <end position="733"/>
    </location>
</feature>
<dbReference type="Gene3D" id="3.30.710.10">
    <property type="entry name" value="Potassium Channel Kv1.1, Chain A"/>
    <property type="match status" value="1"/>
</dbReference>
<feature type="repeat" description="RCC1" evidence="3">
    <location>
        <begin position="254"/>
        <end position="309"/>
    </location>
</feature>
<dbReference type="PANTHER" id="PTHR22872:SF2">
    <property type="entry name" value="INHIBITOR OF BRUTON TYROSINE KINASE"/>
    <property type="match status" value="1"/>
</dbReference>
<feature type="repeat" description="RCC1" evidence="3">
    <location>
        <begin position="311"/>
        <end position="379"/>
    </location>
</feature>
<dbReference type="InterPro" id="IPR051625">
    <property type="entry name" value="Signaling_Regulatory_Domain"/>
</dbReference>
<dbReference type="Gene3D" id="2.130.10.30">
    <property type="entry name" value="Regulator of chromosome condensation 1/beta-lactamase-inhibitor protein II"/>
    <property type="match status" value="2"/>
</dbReference>
<protein>
    <recommendedName>
        <fullName evidence="5">RCC1-like domain-containing protein</fullName>
    </recommendedName>
</protein>
<dbReference type="Gene3D" id="1.25.40.20">
    <property type="entry name" value="Ankyrin repeat-containing domain"/>
    <property type="match status" value="1"/>
</dbReference>
<feature type="repeat" description="RCC1" evidence="3">
    <location>
        <begin position="149"/>
        <end position="201"/>
    </location>
</feature>
<feature type="region of interest" description="Disordered" evidence="4">
    <location>
        <begin position="982"/>
        <end position="1102"/>
    </location>
</feature>
<dbReference type="SUPFAM" id="SSF48403">
    <property type="entry name" value="Ankyrin repeat"/>
    <property type="match status" value="1"/>
</dbReference>
<proteinExistence type="predicted"/>
<accession>A0AAV0UUE3</accession>